<feature type="region of interest" description="Disordered" evidence="1">
    <location>
        <begin position="901"/>
        <end position="960"/>
    </location>
</feature>
<evidence type="ECO:0000313" key="3">
    <source>
        <dbReference type="EMBL" id="KZM27485.1"/>
    </source>
</evidence>
<keyword evidence="4" id="KW-1185">Reference proteome</keyword>
<dbReference type="AlphaFoldDB" id="A0A163L438"/>
<feature type="region of interest" description="Disordered" evidence="1">
    <location>
        <begin position="544"/>
        <end position="565"/>
    </location>
</feature>
<dbReference type="Pfam" id="PF10395">
    <property type="entry name" value="Utp8_b_propeller"/>
    <property type="match status" value="1"/>
</dbReference>
<dbReference type="Proteomes" id="UP000076837">
    <property type="component" value="Unassembled WGS sequence"/>
</dbReference>
<accession>A0A163L438</accession>
<organism evidence="3 4">
    <name type="scientific">Didymella rabiei</name>
    <name type="common">Chickpea ascochyta blight fungus</name>
    <name type="synonym">Mycosphaerella rabiei</name>
    <dbReference type="NCBI Taxonomy" id="5454"/>
    <lineage>
        <taxon>Eukaryota</taxon>
        <taxon>Fungi</taxon>
        <taxon>Dikarya</taxon>
        <taxon>Ascomycota</taxon>
        <taxon>Pezizomycotina</taxon>
        <taxon>Dothideomycetes</taxon>
        <taxon>Pleosporomycetidae</taxon>
        <taxon>Pleosporales</taxon>
        <taxon>Pleosporineae</taxon>
        <taxon>Didymellaceae</taxon>
        <taxon>Ascochyta</taxon>
    </lineage>
</organism>
<feature type="compositionally biased region" description="Polar residues" evidence="1">
    <location>
        <begin position="15"/>
        <end position="29"/>
    </location>
</feature>
<reference evidence="3 4" key="1">
    <citation type="journal article" date="2016" name="Sci. Rep.">
        <title>Draft genome sequencing and secretome analysis of fungal phytopathogen Ascochyta rabiei provides insight into the necrotrophic effector repertoire.</title>
        <authorList>
            <person name="Verma S."/>
            <person name="Gazara R.K."/>
            <person name="Nizam S."/>
            <person name="Parween S."/>
            <person name="Chattopadhyay D."/>
            <person name="Verma P.K."/>
        </authorList>
    </citation>
    <scope>NUCLEOTIDE SEQUENCE [LARGE SCALE GENOMIC DNA]</scope>
    <source>
        <strain evidence="3 4">ArDII</strain>
    </source>
</reference>
<protein>
    <recommendedName>
        <fullName evidence="2">Utp8 beta-propeller domain-containing protein</fullName>
    </recommendedName>
</protein>
<gene>
    <name evidence="3" type="ORF">ST47_g1360</name>
</gene>
<feature type="compositionally biased region" description="Low complexity" evidence="1">
    <location>
        <begin position="1"/>
        <end position="14"/>
    </location>
</feature>
<proteinExistence type="predicted"/>
<feature type="region of interest" description="Disordered" evidence="1">
    <location>
        <begin position="424"/>
        <end position="444"/>
    </location>
</feature>
<dbReference type="OrthoDB" id="5330858at2759"/>
<dbReference type="InterPro" id="IPR018843">
    <property type="entry name" value="Utp8_b-prop"/>
</dbReference>
<feature type="domain" description="Utp8 beta-propeller" evidence="2">
    <location>
        <begin position="35"/>
        <end position="317"/>
    </location>
</feature>
<evidence type="ECO:0000256" key="1">
    <source>
        <dbReference type="SAM" id="MobiDB-lite"/>
    </source>
</evidence>
<feature type="region of interest" description="Disordered" evidence="1">
    <location>
        <begin position="1"/>
        <end position="34"/>
    </location>
</feature>
<feature type="compositionally biased region" description="Basic and acidic residues" evidence="1">
    <location>
        <begin position="544"/>
        <end position="553"/>
    </location>
</feature>
<name>A0A163L438_DIDRA</name>
<feature type="compositionally biased region" description="Basic and acidic residues" evidence="1">
    <location>
        <begin position="940"/>
        <end position="960"/>
    </location>
</feature>
<comment type="caution">
    <text evidence="3">The sequence shown here is derived from an EMBL/GenBank/DDBJ whole genome shotgun (WGS) entry which is preliminary data.</text>
</comment>
<dbReference type="EMBL" id="JYNV01000061">
    <property type="protein sequence ID" value="KZM27485.1"/>
    <property type="molecule type" value="Genomic_DNA"/>
</dbReference>
<evidence type="ECO:0000313" key="4">
    <source>
        <dbReference type="Proteomes" id="UP000076837"/>
    </source>
</evidence>
<dbReference type="STRING" id="5454.A0A163L438"/>
<sequence>MSKSAGAASAAIQANPNLTHHTPGPTKTMSPDKEIGAPYTLASLSKPVSSTNGRIHATGVCSISGVRKRKRTEIVVGVEGECIGIYSVGCLGCDSNATLNPTQLQNPQLVTSYALPPSASFTAAPYSTYRKGSSKTPAQRFTYASVTDSTAGAKSQLVCFHETILGDNAETAKTSYTPSNGSQVSTIESLPVAAGGGSSKDSTHDVLATFENGDVICLSADLSTVSWVANLLSVGSQKTKDFKMENVTLSTARNVIRGLLRGREDIAALLSPESNEASDLLELTQILCVIGQNASGTRVLQLLQLQPRNADLPSAQLQPLKHLLSLSLPKPSSILLRTDSVATYSLHPTSGALHILVDGGIISYDLSGTVPRINSELLLTEAKIDSFLRISQDIVFATSPGSCRAFDVKYNSLQAHLALGLAPGSGDAASPRKRKHGQPEPETTATPQLVAYYAELGLVVAVRDDELLGMQYAGTNARKRVKTEGTLLIDALGKGIAKPKAGAESAKWLDRKEKLDRYASKSKIAKFEGVLASCLGIPLEKKTDAQTKQENEVKGGPLTDGVGPKIAEEDATAVDKADEEPSEDQLRKWNLPSAIPESQRQLHRQHALYALSKIFRFQGSTLKVAFFPPNVFQWLLQIGHLTKESIRRALLDEAPEFAHAVPKITDGDIVKAMVAFDPELHLLSAVLNHKHFLPIGEVVEAIRLLTQSLDDKPETSETAKLLANGTAPADEDMDVDTELDAATTEVDHALTVLSNGVSIRSNTLRPALTRLHTFPAPLISSTLRSVLPRRDLESLIRLLHFELKNGGWSSQYDFIDPEASTDDSPDDHAVTIIASLLSSTLDAIGAGAWLAAVGTPSSGDEGKEIIDALHADTSEALNGFWEARYMRGLLGEFLRYAANTPKSQKPSTRSLENQNKPFAPSPREDGADLPMLPLGGRPDMGVEKTKQGKGGRREERSKREIGMLISKKVPKYSFERIVV</sequence>
<evidence type="ECO:0000259" key="2">
    <source>
        <dbReference type="Pfam" id="PF10395"/>
    </source>
</evidence>
<feature type="compositionally biased region" description="Polar residues" evidence="1">
    <location>
        <begin position="901"/>
        <end position="916"/>
    </location>
</feature>